<evidence type="ECO:0000256" key="3">
    <source>
        <dbReference type="ARBA" id="ARBA00022741"/>
    </source>
</evidence>
<dbReference type="SUPFAM" id="SSF52540">
    <property type="entry name" value="P-loop containing nucleoside triphosphate hydrolases"/>
    <property type="match status" value="1"/>
</dbReference>
<name>A0A094Q575_9ZZZZ</name>
<reference evidence="7" key="1">
    <citation type="submission" date="2014-06" db="EMBL/GenBank/DDBJ databases">
        <title>Key roles for freshwater Actinobacteria revealed by deep metagenomic sequencing.</title>
        <authorList>
            <person name="Ghai R."/>
            <person name="Mizuno C.M."/>
            <person name="Picazo A."/>
            <person name="Camacho A."/>
            <person name="Rodriguez-Valera F."/>
        </authorList>
    </citation>
    <scope>NUCLEOTIDE SEQUENCE</scope>
</reference>
<dbReference type="InterPro" id="IPR000623">
    <property type="entry name" value="Shikimate_kinase/TSH1"/>
</dbReference>
<dbReference type="GO" id="GO:0008652">
    <property type="term" value="P:amino acid biosynthetic process"/>
    <property type="evidence" value="ECO:0007669"/>
    <property type="project" value="UniProtKB-KW"/>
</dbReference>
<accession>A0A094Q575</accession>
<dbReference type="HAMAP" id="MF_00109">
    <property type="entry name" value="Shikimate_kinase"/>
    <property type="match status" value="1"/>
</dbReference>
<evidence type="ECO:0000256" key="6">
    <source>
        <dbReference type="ARBA" id="ARBA00023141"/>
    </source>
</evidence>
<keyword evidence="2" id="KW-0808">Transferase</keyword>
<proteinExistence type="inferred from homology"/>
<dbReference type="AlphaFoldDB" id="A0A094Q575"/>
<organism evidence="7">
    <name type="scientific">freshwater metagenome</name>
    <dbReference type="NCBI Taxonomy" id="449393"/>
    <lineage>
        <taxon>unclassified sequences</taxon>
        <taxon>metagenomes</taxon>
        <taxon>ecological metagenomes</taxon>
    </lineage>
</organism>
<keyword evidence="4" id="KW-0418">Kinase</keyword>
<dbReference type="GO" id="GO:0004765">
    <property type="term" value="F:shikimate kinase activity"/>
    <property type="evidence" value="ECO:0007669"/>
    <property type="project" value="TreeGrafter"/>
</dbReference>
<evidence type="ECO:0000313" key="7">
    <source>
        <dbReference type="EMBL" id="KGA17249.1"/>
    </source>
</evidence>
<dbReference type="InterPro" id="IPR031322">
    <property type="entry name" value="Shikimate/glucono_kinase"/>
</dbReference>
<dbReference type="PRINTS" id="PR01100">
    <property type="entry name" value="SHIKIMTKNASE"/>
</dbReference>
<evidence type="ECO:0000256" key="2">
    <source>
        <dbReference type="ARBA" id="ARBA00022679"/>
    </source>
</evidence>
<dbReference type="Gene3D" id="3.40.50.300">
    <property type="entry name" value="P-loop containing nucleotide triphosphate hydrolases"/>
    <property type="match status" value="1"/>
</dbReference>
<dbReference type="GO" id="GO:0005524">
    <property type="term" value="F:ATP binding"/>
    <property type="evidence" value="ECO:0007669"/>
    <property type="project" value="UniProtKB-KW"/>
</dbReference>
<dbReference type="InterPro" id="IPR027417">
    <property type="entry name" value="P-loop_NTPase"/>
</dbReference>
<keyword evidence="6" id="KW-0057">Aromatic amino acid biosynthesis</keyword>
<evidence type="ECO:0000256" key="1">
    <source>
        <dbReference type="ARBA" id="ARBA00022605"/>
    </source>
</evidence>
<evidence type="ECO:0000256" key="5">
    <source>
        <dbReference type="ARBA" id="ARBA00022840"/>
    </source>
</evidence>
<dbReference type="PANTHER" id="PTHR21087">
    <property type="entry name" value="SHIKIMATE KINASE"/>
    <property type="match status" value="1"/>
</dbReference>
<sequence>MRSEKLLLIGPMGAGKSTIGKILAQELNWPYFDNDTELSQLSGLSVEELGEMPVAELHVLEALCFKEILSRPAPFIAGVAGSVIDKEEHRELIQGEFAIYLRLPLAEIIERAGYAGIGRQFTRVADDAQIRERFTRRDPLYKACAKLTVDLSSSAEADAQAIVNALKEGDISA</sequence>
<dbReference type="GO" id="GO:0009073">
    <property type="term" value="P:aromatic amino acid family biosynthetic process"/>
    <property type="evidence" value="ECO:0007669"/>
    <property type="project" value="UniProtKB-KW"/>
</dbReference>
<gene>
    <name evidence="7" type="ORF">GM51_10795</name>
</gene>
<protein>
    <recommendedName>
        <fullName evidence="8">Shikimate kinase</fullName>
    </recommendedName>
</protein>
<dbReference type="PANTHER" id="PTHR21087:SF16">
    <property type="entry name" value="SHIKIMATE KINASE 1, CHLOROPLASTIC"/>
    <property type="match status" value="1"/>
</dbReference>
<dbReference type="EMBL" id="JNSL01000065">
    <property type="protein sequence ID" value="KGA17249.1"/>
    <property type="molecule type" value="Genomic_DNA"/>
</dbReference>
<keyword evidence="5" id="KW-0067">ATP-binding</keyword>
<dbReference type="GO" id="GO:0005829">
    <property type="term" value="C:cytosol"/>
    <property type="evidence" value="ECO:0007669"/>
    <property type="project" value="TreeGrafter"/>
</dbReference>
<dbReference type="Pfam" id="PF01202">
    <property type="entry name" value="SKI"/>
    <property type="match status" value="1"/>
</dbReference>
<keyword evidence="1" id="KW-0028">Amino-acid biosynthesis</keyword>
<evidence type="ECO:0008006" key="8">
    <source>
        <dbReference type="Google" id="ProtNLM"/>
    </source>
</evidence>
<comment type="caution">
    <text evidence="7">The sequence shown here is derived from an EMBL/GenBank/DDBJ whole genome shotgun (WGS) entry which is preliminary data.</text>
</comment>
<evidence type="ECO:0000256" key="4">
    <source>
        <dbReference type="ARBA" id="ARBA00022777"/>
    </source>
</evidence>
<keyword evidence="3" id="KW-0547">Nucleotide-binding</keyword>